<dbReference type="RefSeq" id="XP_022405997.1">
    <property type="nucleotide sequence ID" value="XM_022543998.1"/>
</dbReference>
<keyword evidence="2" id="KW-1185">Reference proteome</keyword>
<proteinExistence type="predicted"/>
<evidence type="ECO:0000313" key="2">
    <source>
        <dbReference type="Proteomes" id="UP000184300"/>
    </source>
</evidence>
<sequence>MFSDLASNLHKGLFTRSPVDWNKFIYNMQKLRMLMLLSSWLGMHYVESSLEAQSIPVTIAKLKTHQVALFMASAIKEMAVVNKMAMAHFFKHASSLTNQ</sequence>
<protein>
    <submittedName>
        <fullName evidence="1">Uncharacterized protein</fullName>
    </submittedName>
</protein>
<organism evidence="1 2">
    <name type="scientific">Aspergillus glaucus CBS 516.65</name>
    <dbReference type="NCBI Taxonomy" id="1160497"/>
    <lineage>
        <taxon>Eukaryota</taxon>
        <taxon>Fungi</taxon>
        <taxon>Dikarya</taxon>
        <taxon>Ascomycota</taxon>
        <taxon>Pezizomycotina</taxon>
        <taxon>Eurotiomycetes</taxon>
        <taxon>Eurotiomycetidae</taxon>
        <taxon>Eurotiales</taxon>
        <taxon>Aspergillaceae</taxon>
        <taxon>Aspergillus</taxon>
        <taxon>Aspergillus subgen. Aspergillus</taxon>
    </lineage>
</organism>
<accession>A0A1L9VZK1</accession>
<dbReference type="VEuPathDB" id="FungiDB:ASPGLDRAFT_31035"/>
<name>A0A1L9VZK1_ASPGL</name>
<dbReference type="EMBL" id="KV878888">
    <property type="protein sequence ID" value="OJJ89335.1"/>
    <property type="molecule type" value="Genomic_DNA"/>
</dbReference>
<dbReference type="GeneID" id="34460259"/>
<dbReference type="OrthoDB" id="4227097at2759"/>
<dbReference type="STRING" id="1160497.A0A1L9VZK1"/>
<dbReference type="Proteomes" id="UP000184300">
    <property type="component" value="Unassembled WGS sequence"/>
</dbReference>
<reference evidence="2" key="1">
    <citation type="journal article" date="2017" name="Genome Biol.">
        <title>Comparative genomics reveals high biological diversity and specific adaptations in the industrially and medically important fungal genus Aspergillus.</title>
        <authorList>
            <person name="de Vries R.P."/>
            <person name="Riley R."/>
            <person name="Wiebenga A."/>
            <person name="Aguilar-Osorio G."/>
            <person name="Amillis S."/>
            <person name="Uchima C.A."/>
            <person name="Anderluh G."/>
            <person name="Asadollahi M."/>
            <person name="Askin M."/>
            <person name="Barry K."/>
            <person name="Battaglia E."/>
            <person name="Bayram O."/>
            <person name="Benocci T."/>
            <person name="Braus-Stromeyer S.A."/>
            <person name="Caldana C."/>
            <person name="Canovas D."/>
            <person name="Cerqueira G.C."/>
            <person name="Chen F."/>
            <person name="Chen W."/>
            <person name="Choi C."/>
            <person name="Clum A."/>
            <person name="Dos Santos R.A."/>
            <person name="Damasio A.R."/>
            <person name="Diallinas G."/>
            <person name="Emri T."/>
            <person name="Fekete E."/>
            <person name="Flipphi M."/>
            <person name="Freyberg S."/>
            <person name="Gallo A."/>
            <person name="Gournas C."/>
            <person name="Habgood R."/>
            <person name="Hainaut M."/>
            <person name="Harispe M.L."/>
            <person name="Henrissat B."/>
            <person name="Hilden K.S."/>
            <person name="Hope R."/>
            <person name="Hossain A."/>
            <person name="Karabika E."/>
            <person name="Karaffa L."/>
            <person name="Karanyi Z."/>
            <person name="Krasevec N."/>
            <person name="Kuo A."/>
            <person name="Kusch H."/>
            <person name="LaButti K."/>
            <person name="Lagendijk E.L."/>
            <person name="Lapidus A."/>
            <person name="Levasseur A."/>
            <person name="Lindquist E."/>
            <person name="Lipzen A."/>
            <person name="Logrieco A.F."/>
            <person name="MacCabe A."/>
            <person name="Maekelae M.R."/>
            <person name="Malavazi I."/>
            <person name="Melin P."/>
            <person name="Meyer V."/>
            <person name="Mielnichuk N."/>
            <person name="Miskei M."/>
            <person name="Molnar A.P."/>
            <person name="Mule G."/>
            <person name="Ngan C.Y."/>
            <person name="Orejas M."/>
            <person name="Orosz E."/>
            <person name="Ouedraogo J.P."/>
            <person name="Overkamp K.M."/>
            <person name="Park H.-S."/>
            <person name="Perrone G."/>
            <person name="Piumi F."/>
            <person name="Punt P.J."/>
            <person name="Ram A.F."/>
            <person name="Ramon A."/>
            <person name="Rauscher S."/>
            <person name="Record E."/>
            <person name="Riano-Pachon D.M."/>
            <person name="Robert V."/>
            <person name="Roehrig J."/>
            <person name="Ruller R."/>
            <person name="Salamov A."/>
            <person name="Salih N.S."/>
            <person name="Samson R.A."/>
            <person name="Sandor E."/>
            <person name="Sanguinetti M."/>
            <person name="Schuetze T."/>
            <person name="Sepcic K."/>
            <person name="Shelest E."/>
            <person name="Sherlock G."/>
            <person name="Sophianopoulou V."/>
            <person name="Squina F.M."/>
            <person name="Sun H."/>
            <person name="Susca A."/>
            <person name="Todd R.B."/>
            <person name="Tsang A."/>
            <person name="Unkles S.E."/>
            <person name="van de Wiele N."/>
            <person name="van Rossen-Uffink D."/>
            <person name="Oliveira J.V."/>
            <person name="Vesth T.C."/>
            <person name="Visser J."/>
            <person name="Yu J.-H."/>
            <person name="Zhou M."/>
            <person name="Andersen M.R."/>
            <person name="Archer D.B."/>
            <person name="Baker S.E."/>
            <person name="Benoit I."/>
            <person name="Brakhage A.A."/>
            <person name="Braus G.H."/>
            <person name="Fischer R."/>
            <person name="Frisvad J.C."/>
            <person name="Goldman G.H."/>
            <person name="Houbraken J."/>
            <person name="Oakley B."/>
            <person name="Pocsi I."/>
            <person name="Scazzocchio C."/>
            <person name="Seiboth B."/>
            <person name="vanKuyk P.A."/>
            <person name="Wortman J."/>
            <person name="Dyer P.S."/>
            <person name="Grigoriev I.V."/>
        </authorList>
    </citation>
    <scope>NUCLEOTIDE SEQUENCE [LARGE SCALE GENOMIC DNA]</scope>
    <source>
        <strain evidence="2">CBS 516.65</strain>
    </source>
</reference>
<evidence type="ECO:0000313" key="1">
    <source>
        <dbReference type="EMBL" id="OJJ89335.1"/>
    </source>
</evidence>
<gene>
    <name evidence="1" type="ORF">ASPGLDRAFT_31035</name>
</gene>
<dbReference type="AlphaFoldDB" id="A0A1L9VZK1"/>